<reference evidence="2 3" key="1">
    <citation type="journal article" date="2018" name="Evol. Lett.">
        <title>Horizontal gene cluster transfer increased hallucinogenic mushroom diversity.</title>
        <authorList>
            <person name="Reynolds H.T."/>
            <person name="Vijayakumar V."/>
            <person name="Gluck-Thaler E."/>
            <person name="Korotkin H.B."/>
            <person name="Matheny P.B."/>
            <person name="Slot J.C."/>
        </authorList>
    </citation>
    <scope>NUCLEOTIDE SEQUENCE [LARGE SCALE GENOMIC DNA]</scope>
    <source>
        <strain evidence="2 3">SRW20</strain>
    </source>
</reference>
<keyword evidence="3" id="KW-1185">Reference proteome</keyword>
<feature type="region of interest" description="Disordered" evidence="1">
    <location>
        <begin position="1"/>
        <end position="24"/>
    </location>
</feature>
<dbReference type="Proteomes" id="UP000284706">
    <property type="component" value="Unassembled WGS sequence"/>
</dbReference>
<accession>A0A409Y4I3</accession>
<evidence type="ECO:0000313" key="3">
    <source>
        <dbReference type="Proteomes" id="UP000284706"/>
    </source>
</evidence>
<dbReference type="EMBL" id="NHYE01001161">
    <property type="protein sequence ID" value="PPQ97937.1"/>
    <property type="molecule type" value="Genomic_DNA"/>
</dbReference>
<dbReference type="AlphaFoldDB" id="A0A409Y4I3"/>
<evidence type="ECO:0008006" key="4">
    <source>
        <dbReference type="Google" id="ProtNLM"/>
    </source>
</evidence>
<sequence length="456" mass="51212">MTPSLGDFRATLRKGNQRPSPGPDGWGKWCVKNLSDRSLKLALDLHKFIGQNTVSPGNVKDMTLTIIHELPYDMANPLIDRLYRKKVDYHKYTTTQQGVQTRDVISYLASIKCYAQRNKQTVYALQRDQMKGFDYVALQGFYDALEAYGFPDAIAELDRAAQSHTKVLICTAYSMAGPITVNAVTKPQTIQIPSIMIKDCTYVLKPGELCFLRASIVDTASRFQELKDFIEIFKFPKFTICAPITLARKVVMQNVASKCRALLSIQPIKPSEAQILDHLICQGIHKMLSFPYSPNSTILTLPLEDYGIDFPSIERINVGIAGKGLMRDLNHHIPAYRAASRITLADWTCHYNNCMNAIDGKCKKDFCHYYGRLPSSWIIAHRIMGMMSPPINLRLTDAKYIIRGDVSIQHVANIAKEKGLDNLHGRAISALAKKGLRTLNDVGSWRLDDDAGGYTF</sequence>
<protein>
    <recommendedName>
        <fullName evidence="4">Reverse transcriptase domain-containing protein</fullName>
    </recommendedName>
</protein>
<dbReference type="InParanoid" id="A0A409Y4I3"/>
<evidence type="ECO:0000256" key="1">
    <source>
        <dbReference type="SAM" id="MobiDB-lite"/>
    </source>
</evidence>
<organism evidence="2 3">
    <name type="scientific">Gymnopilus dilepis</name>
    <dbReference type="NCBI Taxonomy" id="231916"/>
    <lineage>
        <taxon>Eukaryota</taxon>
        <taxon>Fungi</taxon>
        <taxon>Dikarya</taxon>
        <taxon>Basidiomycota</taxon>
        <taxon>Agaricomycotina</taxon>
        <taxon>Agaricomycetes</taxon>
        <taxon>Agaricomycetidae</taxon>
        <taxon>Agaricales</taxon>
        <taxon>Agaricineae</taxon>
        <taxon>Hymenogastraceae</taxon>
        <taxon>Gymnopilus</taxon>
    </lineage>
</organism>
<proteinExistence type="predicted"/>
<dbReference type="OrthoDB" id="445826at2759"/>
<name>A0A409Y4I3_9AGAR</name>
<comment type="caution">
    <text evidence="2">The sequence shown here is derived from an EMBL/GenBank/DDBJ whole genome shotgun (WGS) entry which is preliminary data.</text>
</comment>
<gene>
    <name evidence="2" type="ORF">CVT26_002942</name>
</gene>
<evidence type="ECO:0000313" key="2">
    <source>
        <dbReference type="EMBL" id="PPQ97937.1"/>
    </source>
</evidence>